<proteinExistence type="inferred from homology"/>
<feature type="transmembrane region" description="Helical" evidence="8">
    <location>
        <begin position="188"/>
        <end position="207"/>
    </location>
</feature>
<dbReference type="SMART" id="SM00303">
    <property type="entry name" value="GPS"/>
    <property type="match status" value="1"/>
</dbReference>
<dbReference type="Gene3D" id="1.20.1070.10">
    <property type="entry name" value="Rhodopsin 7-helix transmembrane proteins"/>
    <property type="match status" value="1"/>
</dbReference>
<comment type="similarity">
    <text evidence="2">Belongs to the G-protein coupled receptor 2 family. Adhesion G-protein coupled receptor (ADGR) subfamily.</text>
</comment>
<dbReference type="PRINTS" id="PR00249">
    <property type="entry name" value="GPCRSECRETIN"/>
</dbReference>
<dbReference type="Pfam" id="PF00002">
    <property type="entry name" value="7tm_2"/>
    <property type="match status" value="1"/>
</dbReference>
<dbReference type="Ensembl" id="ENSGWIT00000008214.1">
    <property type="protein sequence ID" value="ENSGWIP00000007416.1"/>
    <property type="gene ID" value="ENSGWIG00000004335.1"/>
</dbReference>
<dbReference type="GO" id="GO:0016020">
    <property type="term" value="C:membrane"/>
    <property type="evidence" value="ECO:0007669"/>
    <property type="project" value="UniProtKB-SubCell"/>
</dbReference>
<evidence type="ECO:0000256" key="8">
    <source>
        <dbReference type="SAM" id="Phobius"/>
    </source>
</evidence>
<evidence type="ECO:0000256" key="2">
    <source>
        <dbReference type="ARBA" id="ARBA00007343"/>
    </source>
</evidence>
<dbReference type="PANTHER" id="PTHR45813">
    <property type="entry name" value="IG-LIKE DOMAIN-CONTAINING PROTEIN"/>
    <property type="match status" value="1"/>
</dbReference>
<dbReference type="GO" id="GO:0007166">
    <property type="term" value="P:cell surface receptor signaling pathway"/>
    <property type="evidence" value="ECO:0007669"/>
    <property type="project" value="InterPro"/>
</dbReference>
<evidence type="ECO:0000256" key="1">
    <source>
        <dbReference type="ARBA" id="ARBA00004141"/>
    </source>
</evidence>
<evidence type="ECO:0000256" key="3">
    <source>
        <dbReference type="ARBA" id="ARBA00022692"/>
    </source>
</evidence>
<dbReference type="InterPro" id="IPR000203">
    <property type="entry name" value="GPS"/>
</dbReference>
<dbReference type="InterPro" id="IPR046338">
    <property type="entry name" value="GAIN_dom_sf"/>
</dbReference>
<name>A0A8C5DIF5_GOUWI</name>
<reference evidence="11" key="2">
    <citation type="submission" date="2025-08" db="UniProtKB">
        <authorList>
            <consortium name="Ensembl"/>
        </authorList>
    </citation>
    <scope>IDENTIFICATION</scope>
</reference>
<dbReference type="AlphaFoldDB" id="A0A8C5DIF5"/>
<dbReference type="InterPro" id="IPR017981">
    <property type="entry name" value="GPCR_2-like_7TM"/>
</dbReference>
<evidence type="ECO:0000313" key="11">
    <source>
        <dbReference type="Ensembl" id="ENSGWIP00000007416.1"/>
    </source>
</evidence>
<keyword evidence="4 8" id="KW-1133">Transmembrane helix</keyword>
<evidence type="ECO:0000256" key="7">
    <source>
        <dbReference type="ARBA" id="ARBA00023180"/>
    </source>
</evidence>
<protein>
    <recommendedName>
        <fullName evidence="13">Adhesion G protein-coupled receptor F7</fullName>
    </recommendedName>
</protein>
<feature type="domain" description="GAIN-B" evidence="9">
    <location>
        <begin position="34"/>
        <end position="182"/>
    </location>
</feature>
<comment type="subcellular location">
    <subcellularLocation>
        <location evidence="1">Membrane</location>
        <topology evidence="1">Multi-pass membrane protein</topology>
    </subcellularLocation>
</comment>
<feature type="transmembrane region" description="Helical" evidence="8">
    <location>
        <begin position="389"/>
        <end position="409"/>
    </location>
</feature>
<keyword evidence="5 8" id="KW-0472">Membrane</keyword>
<dbReference type="Pfam" id="PF01825">
    <property type="entry name" value="GPS"/>
    <property type="match status" value="1"/>
</dbReference>
<dbReference type="InterPro" id="IPR057244">
    <property type="entry name" value="GAIN_B"/>
</dbReference>
<dbReference type="GO" id="GO:0004930">
    <property type="term" value="F:G protein-coupled receptor activity"/>
    <property type="evidence" value="ECO:0007669"/>
    <property type="project" value="InterPro"/>
</dbReference>
<keyword evidence="6" id="KW-1015">Disulfide bond</keyword>
<dbReference type="PROSITE" id="PS50261">
    <property type="entry name" value="G_PROTEIN_RECEP_F2_4"/>
    <property type="match status" value="1"/>
</dbReference>
<feature type="domain" description="G-protein coupled receptors family 2 profile 2" evidence="10">
    <location>
        <begin position="186"/>
        <end position="439"/>
    </location>
</feature>
<feature type="transmembrane region" description="Helical" evidence="8">
    <location>
        <begin position="415"/>
        <end position="435"/>
    </location>
</feature>
<evidence type="ECO:0000256" key="6">
    <source>
        <dbReference type="ARBA" id="ARBA00023157"/>
    </source>
</evidence>
<evidence type="ECO:0008006" key="13">
    <source>
        <dbReference type="Google" id="ProtNLM"/>
    </source>
</evidence>
<feature type="transmembrane region" description="Helical" evidence="8">
    <location>
        <begin position="228"/>
        <end position="250"/>
    </location>
</feature>
<evidence type="ECO:0000259" key="10">
    <source>
        <dbReference type="PROSITE" id="PS50261"/>
    </source>
</evidence>
<dbReference type="InterPro" id="IPR000832">
    <property type="entry name" value="GPCR_2_secretin-like"/>
</dbReference>
<dbReference type="PANTHER" id="PTHR45813:SF4">
    <property type="entry name" value="ADHESION G PROTEIN-COUPLED RECEPTOR F5"/>
    <property type="match status" value="1"/>
</dbReference>
<dbReference type="PROSITE" id="PS50221">
    <property type="entry name" value="GAIN_B"/>
    <property type="match status" value="1"/>
</dbReference>
<keyword evidence="12" id="KW-1185">Reference proteome</keyword>
<dbReference type="GO" id="GO:0007189">
    <property type="term" value="P:adenylate cyclase-activating G protein-coupled receptor signaling pathway"/>
    <property type="evidence" value="ECO:0007669"/>
    <property type="project" value="TreeGrafter"/>
</dbReference>
<evidence type="ECO:0000256" key="5">
    <source>
        <dbReference type="ARBA" id="ARBA00023136"/>
    </source>
</evidence>
<accession>A0A8C5DIF5</accession>
<dbReference type="Proteomes" id="UP000694680">
    <property type="component" value="Chromosome 24"/>
</dbReference>
<sequence length="473" mass="51403">SPSPETETSDTSATSVSGSFLQALETITSRVANTTFNISTPSILLNKTTFSEAFSSGFNSSVEIDLPESDGDNVILTVVTFLTMDNVLPPRDEVNSSSNVINGRVVIVQSFSVVTNISFTFEVLNTSLDKPQCVFWNFSLFDGLGGWDGDGCKLVLNVNDTVTCNCNHLTSFSMLMSFGNFESLVLDYITYIGVSISLASLIICLIIEAVIWRKLRSDPLIHLRHISIVNIALSLLIADIWFLVGAAISGRGDTPACTAATFFIHLFYLALFFWMLSAALLLLYHVVDVFGPKVSKSAQIGIGFALGYGVPVIITVITIAVTAPDGEYIQRSGLCWLNIKDSLALLAFVVPALLIVLINLIILIVVIYKIVGLRGGSESMNKLKGIIKTLAVLTPLFGITWGLGVGIIVDPFNLGVHITFAIFNSLQAYFVTYLFQTTSNGNTSSGPSVFQRSRQSRGTRIFWIKIINILTCL</sequence>
<organism evidence="11 12">
    <name type="scientific">Gouania willdenowi</name>
    <name type="common">Blunt-snouted clingfish</name>
    <name type="synonym">Lepadogaster willdenowi</name>
    <dbReference type="NCBI Taxonomy" id="441366"/>
    <lineage>
        <taxon>Eukaryota</taxon>
        <taxon>Metazoa</taxon>
        <taxon>Chordata</taxon>
        <taxon>Craniata</taxon>
        <taxon>Vertebrata</taxon>
        <taxon>Euteleostomi</taxon>
        <taxon>Actinopterygii</taxon>
        <taxon>Neopterygii</taxon>
        <taxon>Teleostei</taxon>
        <taxon>Neoteleostei</taxon>
        <taxon>Acanthomorphata</taxon>
        <taxon>Ovalentaria</taxon>
        <taxon>Blenniimorphae</taxon>
        <taxon>Blenniiformes</taxon>
        <taxon>Gobiesocoidei</taxon>
        <taxon>Gobiesocidae</taxon>
        <taxon>Gobiesocinae</taxon>
        <taxon>Gouania</taxon>
    </lineage>
</organism>
<dbReference type="InterPro" id="IPR051587">
    <property type="entry name" value="Adhesion_GPCR"/>
</dbReference>
<feature type="transmembrane region" description="Helical" evidence="8">
    <location>
        <begin position="262"/>
        <end position="287"/>
    </location>
</feature>
<keyword evidence="7" id="KW-0325">Glycoprotein</keyword>
<dbReference type="FunFam" id="1.20.1070.10:FF:000058">
    <property type="entry name" value="Adhesion G protein-coupled receptor F5"/>
    <property type="match status" value="1"/>
</dbReference>
<evidence type="ECO:0000256" key="4">
    <source>
        <dbReference type="ARBA" id="ARBA00022989"/>
    </source>
</evidence>
<reference evidence="11" key="3">
    <citation type="submission" date="2025-09" db="UniProtKB">
        <authorList>
            <consortium name="Ensembl"/>
        </authorList>
    </citation>
    <scope>IDENTIFICATION</scope>
</reference>
<reference evidence="11" key="1">
    <citation type="submission" date="2020-06" db="EMBL/GenBank/DDBJ databases">
        <authorList>
            <consortium name="Wellcome Sanger Institute Data Sharing"/>
        </authorList>
    </citation>
    <scope>NUCLEOTIDE SEQUENCE [LARGE SCALE GENOMIC DNA]</scope>
</reference>
<dbReference type="Gene3D" id="2.60.220.50">
    <property type="match status" value="1"/>
</dbReference>
<feature type="transmembrane region" description="Helical" evidence="8">
    <location>
        <begin position="299"/>
        <end position="323"/>
    </location>
</feature>
<keyword evidence="3 8" id="KW-0812">Transmembrane</keyword>
<evidence type="ECO:0000259" key="9">
    <source>
        <dbReference type="PROSITE" id="PS50221"/>
    </source>
</evidence>
<feature type="transmembrane region" description="Helical" evidence="8">
    <location>
        <begin position="343"/>
        <end position="368"/>
    </location>
</feature>
<evidence type="ECO:0000313" key="12">
    <source>
        <dbReference type="Proteomes" id="UP000694680"/>
    </source>
</evidence>